<sequence>MKSDILKVALRKNALVVPTQWKTRISGSHLHHTTTLLVANCTKLGFTFSEELLKEVNQCSQETLLEILDLIKEVTGVNKNWTPLVRQWDIPTGASIKNYIITLFAQLFQHQNGVTLECGHHIPEHTFPLERYNGCPFCGTPFQFDQLDLQPSKNKLKVLKLWSMDQLKEYLADLLASPVALDATQREDLKILINEFGVLPHTDIKIKETLMFVIDALVEEGKIEEVNALFKSPNDILRYLWFKHTGFLQLVEPKVIVRRNKKNSYHLHSASDQSTLAEEKAKNKLKLKFTRKECRQYAFWLNSLSMDIQSQCELMHSKRNIWVRVIRALRLSEYSKRKGFSQLSLLMDTFYNEKYEVWQGKVDHFRMKSDAENTFQILKKRPGIFARSLFSNMLWFGGDITIQHFEDIMDQVPLRLVFTLDMYAENYFDKNVSRSVNPLGGVNKMIPPNKLLQLYTHEELSNMQELVKDLSLKCMKKKFLAENNEHSTIYIEESLFNIPIAIGDRSETVQDISCGLMGTRFKVEGDTVRLFLQWGEGLSAQHLDMDLSCHVAYEGKSEFCSYSQLTIPGCQHSGDIQYIPEKVGTAEYIDVDLSRLEKLNAKYVTFTCNSYTNGSLSPNLVVGWMNSKHPMKISESGVAYDPTTVQHQVRINQTLTKGLVFGVLAIETREIIWLEMSFQGQLIRNLNTEGVEALIKKLDAKLKIGQLLKLKSEVQSLTVVDNIEEADEVYDIDWSRNTAEVSRVFLGA</sequence>
<name>A0A7X8XVN8_9BACT</name>
<keyword evidence="2" id="KW-1185">Reference proteome</keyword>
<protein>
    <submittedName>
        <fullName evidence="1">TerD family protein</fullName>
    </submittedName>
</protein>
<evidence type="ECO:0000313" key="2">
    <source>
        <dbReference type="Proteomes" id="UP000585050"/>
    </source>
</evidence>
<dbReference type="RefSeq" id="WP_168882166.1">
    <property type="nucleotide sequence ID" value="NZ_JABAIL010000003.1"/>
</dbReference>
<evidence type="ECO:0000313" key="1">
    <source>
        <dbReference type="EMBL" id="NLR91444.1"/>
    </source>
</evidence>
<dbReference type="Proteomes" id="UP000585050">
    <property type="component" value="Unassembled WGS sequence"/>
</dbReference>
<dbReference type="EMBL" id="JABAIL010000003">
    <property type="protein sequence ID" value="NLR91444.1"/>
    <property type="molecule type" value="Genomic_DNA"/>
</dbReference>
<proteinExistence type="predicted"/>
<gene>
    <name evidence="1" type="ORF">HGP29_09520</name>
</gene>
<comment type="caution">
    <text evidence="1">The sequence shown here is derived from an EMBL/GenBank/DDBJ whole genome shotgun (WGS) entry which is preliminary data.</text>
</comment>
<reference evidence="1 2" key="1">
    <citation type="submission" date="2020-04" db="EMBL/GenBank/DDBJ databases">
        <title>Flammeovirga sp. SR4, a novel species isolated from seawater.</title>
        <authorList>
            <person name="Wang X."/>
        </authorList>
    </citation>
    <scope>NUCLEOTIDE SEQUENCE [LARGE SCALE GENOMIC DNA]</scope>
    <source>
        <strain evidence="1 2">SR4</strain>
    </source>
</reference>
<dbReference type="AlphaFoldDB" id="A0A7X8XVN8"/>
<accession>A0A7X8XVN8</accession>
<organism evidence="1 2">
    <name type="scientific">Flammeovirga agarivorans</name>
    <dbReference type="NCBI Taxonomy" id="2726742"/>
    <lineage>
        <taxon>Bacteria</taxon>
        <taxon>Pseudomonadati</taxon>
        <taxon>Bacteroidota</taxon>
        <taxon>Cytophagia</taxon>
        <taxon>Cytophagales</taxon>
        <taxon>Flammeovirgaceae</taxon>
        <taxon>Flammeovirga</taxon>
    </lineage>
</organism>